<evidence type="ECO:0000313" key="4">
    <source>
        <dbReference type="EMBL" id="OCH87025.1"/>
    </source>
</evidence>
<name>A0A8E2DGE9_9APHY</name>
<feature type="compositionally biased region" description="Basic and acidic residues" evidence="1">
    <location>
        <begin position="58"/>
        <end position="71"/>
    </location>
</feature>
<feature type="transmembrane region" description="Helical" evidence="2">
    <location>
        <begin position="256"/>
        <end position="278"/>
    </location>
</feature>
<evidence type="ECO:0000313" key="5">
    <source>
        <dbReference type="Proteomes" id="UP000250043"/>
    </source>
</evidence>
<organism evidence="4 5">
    <name type="scientific">Obba rivulosa</name>
    <dbReference type="NCBI Taxonomy" id="1052685"/>
    <lineage>
        <taxon>Eukaryota</taxon>
        <taxon>Fungi</taxon>
        <taxon>Dikarya</taxon>
        <taxon>Basidiomycota</taxon>
        <taxon>Agaricomycotina</taxon>
        <taxon>Agaricomycetes</taxon>
        <taxon>Polyporales</taxon>
        <taxon>Gelatoporiaceae</taxon>
        <taxon>Obba</taxon>
    </lineage>
</organism>
<feature type="transmembrane region" description="Helical" evidence="2">
    <location>
        <begin position="127"/>
        <end position="144"/>
    </location>
</feature>
<dbReference type="AlphaFoldDB" id="A0A8E2DGE9"/>
<feature type="region of interest" description="Disordered" evidence="1">
    <location>
        <begin position="1"/>
        <end position="103"/>
    </location>
</feature>
<accession>A0A8E2DGE9</accession>
<evidence type="ECO:0000256" key="2">
    <source>
        <dbReference type="SAM" id="Phobius"/>
    </source>
</evidence>
<evidence type="ECO:0000259" key="3">
    <source>
        <dbReference type="Pfam" id="PF20153"/>
    </source>
</evidence>
<feature type="compositionally biased region" description="Polar residues" evidence="1">
    <location>
        <begin position="14"/>
        <end position="27"/>
    </location>
</feature>
<dbReference type="InterPro" id="IPR045338">
    <property type="entry name" value="DUF6535"/>
</dbReference>
<dbReference type="OrthoDB" id="3269725at2759"/>
<dbReference type="EMBL" id="KV722502">
    <property type="protein sequence ID" value="OCH87025.1"/>
    <property type="molecule type" value="Genomic_DNA"/>
</dbReference>
<keyword evidence="5" id="KW-1185">Reference proteome</keyword>
<keyword evidence="2" id="KW-0812">Transmembrane</keyword>
<dbReference type="Proteomes" id="UP000250043">
    <property type="component" value="Unassembled WGS sequence"/>
</dbReference>
<feature type="transmembrane region" description="Helical" evidence="2">
    <location>
        <begin position="285"/>
        <end position="311"/>
    </location>
</feature>
<evidence type="ECO:0000256" key="1">
    <source>
        <dbReference type="SAM" id="MobiDB-lite"/>
    </source>
</evidence>
<feature type="transmembrane region" description="Helical" evidence="2">
    <location>
        <begin position="164"/>
        <end position="183"/>
    </location>
</feature>
<feature type="compositionally biased region" description="Polar residues" evidence="1">
    <location>
        <begin position="79"/>
        <end position="90"/>
    </location>
</feature>
<feature type="transmembrane region" description="Helical" evidence="2">
    <location>
        <begin position="195"/>
        <end position="218"/>
    </location>
</feature>
<keyword evidence="2" id="KW-0472">Membrane</keyword>
<sequence length="707" mass="79107">MSQSTTDPLRGIPPSSSVRVQHSTTDSYLMKGAPIPTLDYNGGKGTASTTGEAIQGSLREKLSTSELRPPHDSLYVPRISQSDSKATDSTTEGEEEEAKKPESMWDSLAVKVRNQDEATAKAWKEEIDALLVFAGLFSAVLTAFNVDLYKALKPDPSPDMSAQSIALLISLMNNVSVPPVLAVSTDAAQPSASSVWINALWFSALVLSLSSASIGIVIRQWLNHFLSPVSDDGERKVYIHCLRWDMGIVAWYVPEILSILPILLQLALALFFIGLIILLWTLNTVVAAITTALVSALLLFSASSMIIPAFYPYCPYKSPQSLLTCRAIHWIMRQAPYWWRWASFHVAEVVSSVIREKSKASQGGVTKGPGLWEASWRVESNWIAFEQREIRLFRNGALKKLSENVFVWINKLLMGDPTLVDAVTTCLLEHKHVPRSHPQGTDQPLLNESTTLTRLQRMYTSKQALSGKMRASLARLVLRMLPTVRSPVEIDGQHWEVLPYVLSAKQAPVSELFQYLAERDLAWQQGGRLQMSTKTDLASRFVDKFSQFEGLHVLKLPGEPVEGPMAREYLAYIIKMTFNDLRLLGRHSIRVVHHGKDATELKRDIQHDIRTLAFMTVLIAALPASYHHLHAERTSMHNHFACIDKSVKFYAVHDSKLAEQWHDLSVLFQQLQNKHPIQMAATGEDEMMEKLMHTMHDVAMVSGLDVV</sequence>
<keyword evidence="2" id="KW-1133">Transmembrane helix</keyword>
<dbReference type="Pfam" id="PF20153">
    <property type="entry name" value="DUF6535"/>
    <property type="match status" value="1"/>
</dbReference>
<protein>
    <recommendedName>
        <fullName evidence="3">DUF6535 domain-containing protein</fullName>
    </recommendedName>
</protein>
<reference evidence="4 5" key="1">
    <citation type="submission" date="2016-07" db="EMBL/GenBank/DDBJ databases">
        <title>Draft genome of the white-rot fungus Obba rivulosa 3A-2.</title>
        <authorList>
            <consortium name="DOE Joint Genome Institute"/>
            <person name="Miettinen O."/>
            <person name="Riley R."/>
            <person name="Acob R."/>
            <person name="Barry K."/>
            <person name="Cullen D."/>
            <person name="De Vries R."/>
            <person name="Hainaut M."/>
            <person name="Hatakka A."/>
            <person name="Henrissat B."/>
            <person name="Hilden K."/>
            <person name="Kuo R."/>
            <person name="Labutti K."/>
            <person name="Lipzen A."/>
            <person name="Makela M.R."/>
            <person name="Sandor L."/>
            <person name="Spatafora J.W."/>
            <person name="Grigoriev I.V."/>
            <person name="Hibbett D.S."/>
        </authorList>
    </citation>
    <scope>NUCLEOTIDE SEQUENCE [LARGE SCALE GENOMIC DNA]</scope>
    <source>
        <strain evidence="4 5">3A-2</strain>
    </source>
</reference>
<feature type="domain" description="DUF6535" evidence="3">
    <location>
        <begin position="105"/>
        <end position="281"/>
    </location>
</feature>
<gene>
    <name evidence="4" type="ORF">OBBRIDRAFT_796604</name>
</gene>
<proteinExistence type="predicted"/>